<dbReference type="Proteomes" id="UP000300142">
    <property type="component" value="Unassembled WGS sequence"/>
</dbReference>
<sequence>MTELPSRNLPPKPPAPPAPPVATSMTQRNNTQMLQNPRVGSPAGNAPPPMAAPRATVPATSKPPAGLTLAQIVQEAFDQGYSDVHLGIGEIPRFRNRGEIQVTNYPETDDS</sequence>
<evidence type="ECO:0000313" key="2">
    <source>
        <dbReference type="EMBL" id="GCL39594.1"/>
    </source>
</evidence>
<feature type="compositionally biased region" description="Pro residues" evidence="1">
    <location>
        <begin position="8"/>
        <end position="20"/>
    </location>
</feature>
<reference evidence="3" key="1">
    <citation type="submission" date="2019-02" db="EMBL/GenBank/DDBJ databases">
        <title>Draft genome sequence of Sphaerospermopsis reniformis NIES-1949.</title>
        <authorList>
            <person name="Yamaguchi H."/>
            <person name="Suzuki S."/>
            <person name="Kawachi M."/>
        </authorList>
    </citation>
    <scope>NUCLEOTIDE SEQUENCE [LARGE SCALE GENOMIC DNA]</scope>
    <source>
        <strain evidence="3">NIES-1949</strain>
    </source>
</reference>
<keyword evidence="3" id="KW-1185">Reference proteome</keyword>
<evidence type="ECO:0000313" key="3">
    <source>
        <dbReference type="Proteomes" id="UP000300142"/>
    </source>
</evidence>
<accession>A0A480ABV4</accession>
<comment type="caution">
    <text evidence="2">The sequence shown here is derived from an EMBL/GenBank/DDBJ whole genome shotgun (WGS) entry which is preliminary data.</text>
</comment>
<organism evidence="2 3">
    <name type="scientific">Sphaerospermopsis reniformis</name>
    <dbReference type="NCBI Taxonomy" id="531300"/>
    <lineage>
        <taxon>Bacteria</taxon>
        <taxon>Bacillati</taxon>
        <taxon>Cyanobacteriota</taxon>
        <taxon>Cyanophyceae</taxon>
        <taxon>Nostocales</taxon>
        <taxon>Aphanizomenonaceae</taxon>
        <taxon>Sphaerospermopsis</taxon>
    </lineage>
</organism>
<dbReference type="AlphaFoldDB" id="A0A480ABV4"/>
<evidence type="ECO:0000256" key="1">
    <source>
        <dbReference type="SAM" id="MobiDB-lite"/>
    </source>
</evidence>
<feature type="region of interest" description="Disordered" evidence="1">
    <location>
        <begin position="1"/>
        <end position="63"/>
    </location>
</feature>
<protein>
    <submittedName>
        <fullName evidence="2">Twitching motility protein</fullName>
    </submittedName>
</protein>
<dbReference type="RefSeq" id="WP_190348209.1">
    <property type="nucleotide sequence ID" value="NZ_BJCE01000280.1"/>
</dbReference>
<gene>
    <name evidence="2" type="ORF">SR1949_47210</name>
</gene>
<proteinExistence type="predicted"/>
<name>A0A480ABV4_9CYAN</name>
<dbReference type="EMBL" id="BJCE01000280">
    <property type="protein sequence ID" value="GCL39594.1"/>
    <property type="molecule type" value="Genomic_DNA"/>
</dbReference>
<feature type="compositionally biased region" description="Polar residues" evidence="1">
    <location>
        <begin position="23"/>
        <end position="35"/>
    </location>
</feature>